<dbReference type="Proteomes" id="UP000092582">
    <property type="component" value="Chromosome 1"/>
</dbReference>
<feature type="modified residue" description="4-aspartylphosphate" evidence="3">
    <location>
        <position position="57"/>
    </location>
</feature>
<dbReference type="RefSeq" id="WP_066594660.1">
    <property type="nucleotide sequence ID" value="NZ_CP016282.1"/>
</dbReference>
<dbReference type="InterPro" id="IPR051015">
    <property type="entry name" value="EvgA-like"/>
</dbReference>
<dbReference type="GO" id="GO:0000160">
    <property type="term" value="P:phosphorelay signal transduction system"/>
    <property type="evidence" value="ECO:0007669"/>
    <property type="project" value="InterPro"/>
</dbReference>
<dbReference type="PROSITE" id="PS50110">
    <property type="entry name" value="RESPONSE_REGULATORY"/>
    <property type="match status" value="1"/>
</dbReference>
<dbReference type="InterPro" id="IPR011006">
    <property type="entry name" value="CheY-like_superfamily"/>
</dbReference>
<dbReference type="STRING" id="670052.PA27867_1328"/>
<dbReference type="PRINTS" id="PR00038">
    <property type="entry name" value="HTHLUXR"/>
</dbReference>
<evidence type="ECO:0000256" key="2">
    <source>
        <dbReference type="ARBA" id="ARBA00023125"/>
    </source>
</evidence>
<feature type="domain" description="HTH luxR-type" evidence="4">
    <location>
        <begin position="135"/>
        <end position="200"/>
    </location>
</feature>
<evidence type="ECO:0000256" key="3">
    <source>
        <dbReference type="PROSITE-ProRule" id="PRU00169"/>
    </source>
</evidence>
<dbReference type="SUPFAM" id="SSF46894">
    <property type="entry name" value="C-terminal effector domain of the bipartite response regulators"/>
    <property type="match status" value="1"/>
</dbReference>
<dbReference type="PANTHER" id="PTHR45566:SF2">
    <property type="entry name" value="NARL SUBFAMILY"/>
    <property type="match status" value="1"/>
</dbReference>
<dbReference type="InterPro" id="IPR058245">
    <property type="entry name" value="NreC/VraR/RcsB-like_REC"/>
</dbReference>
<dbReference type="InterPro" id="IPR001789">
    <property type="entry name" value="Sig_transdc_resp-reg_receiver"/>
</dbReference>
<dbReference type="SMART" id="SM00421">
    <property type="entry name" value="HTH_LUXR"/>
    <property type="match status" value="1"/>
</dbReference>
<protein>
    <submittedName>
        <fullName evidence="6">Response regulator receiver domain protein</fullName>
    </submittedName>
</protein>
<evidence type="ECO:0000313" key="7">
    <source>
        <dbReference type="Proteomes" id="UP000092582"/>
    </source>
</evidence>
<proteinExistence type="predicted"/>
<dbReference type="CDD" id="cd06170">
    <property type="entry name" value="LuxR_C_like"/>
    <property type="match status" value="1"/>
</dbReference>
<dbReference type="Gene3D" id="3.40.50.2300">
    <property type="match status" value="1"/>
</dbReference>
<evidence type="ECO:0000256" key="1">
    <source>
        <dbReference type="ARBA" id="ARBA00022553"/>
    </source>
</evidence>
<evidence type="ECO:0000259" key="5">
    <source>
        <dbReference type="PROSITE" id="PS50110"/>
    </source>
</evidence>
<dbReference type="InterPro" id="IPR000792">
    <property type="entry name" value="Tscrpt_reg_LuxR_C"/>
</dbReference>
<reference evidence="6 7" key="1">
    <citation type="submission" date="2016-06" db="EMBL/GenBank/DDBJ databases">
        <title>Genome sequencing of Cryobacterium arcticum PAMC 27867.</title>
        <authorList>
            <person name="Lee J."/>
            <person name="Kim O.-S."/>
        </authorList>
    </citation>
    <scope>NUCLEOTIDE SEQUENCE [LARGE SCALE GENOMIC DNA]</scope>
    <source>
        <strain evidence="6 7">PAMC 27867</strain>
    </source>
</reference>
<dbReference type="Pfam" id="PF00196">
    <property type="entry name" value="GerE"/>
    <property type="match status" value="1"/>
</dbReference>
<dbReference type="KEGG" id="cart:PA27867_1328"/>
<keyword evidence="2" id="KW-0238">DNA-binding</keyword>
<feature type="domain" description="Response regulatory" evidence="5">
    <location>
        <begin position="6"/>
        <end position="122"/>
    </location>
</feature>
<keyword evidence="7" id="KW-1185">Reference proteome</keyword>
<dbReference type="AlphaFoldDB" id="A0A1B1BI91"/>
<dbReference type="InterPro" id="IPR016032">
    <property type="entry name" value="Sig_transdc_resp-reg_C-effctor"/>
</dbReference>
<evidence type="ECO:0000313" key="6">
    <source>
        <dbReference type="EMBL" id="ANP72290.1"/>
    </source>
</evidence>
<dbReference type="GO" id="GO:0006355">
    <property type="term" value="P:regulation of DNA-templated transcription"/>
    <property type="evidence" value="ECO:0007669"/>
    <property type="project" value="InterPro"/>
</dbReference>
<dbReference type="GO" id="GO:0003677">
    <property type="term" value="F:DNA binding"/>
    <property type="evidence" value="ECO:0007669"/>
    <property type="project" value="UniProtKB-KW"/>
</dbReference>
<dbReference type="PANTHER" id="PTHR45566">
    <property type="entry name" value="HTH-TYPE TRANSCRIPTIONAL REGULATOR YHJB-RELATED"/>
    <property type="match status" value="1"/>
</dbReference>
<dbReference type="EMBL" id="CP016282">
    <property type="protein sequence ID" value="ANP72290.1"/>
    <property type="molecule type" value="Genomic_DNA"/>
</dbReference>
<sequence>MTRARSVVVIDDHGLFREGVHSILTRDPALHVIGEGATSDDVRSLVSELHPDVLLLDVDIPGAPAGTTVRWVRRTHPNTAVVILTMHADRVLEAQLRAAGATDYLQKTAASADLLHAVKTARPLTPDALATDVSDRESSPLLTARELEVLRLVALAFSNREIGLQLTLAEGTVKRHVSNIFTKLEATSRMGAVRRAATLGLFG</sequence>
<keyword evidence="1 3" id="KW-0597">Phosphoprotein</keyword>
<dbReference type="PROSITE" id="PS50043">
    <property type="entry name" value="HTH_LUXR_2"/>
    <property type="match status" value="1"/>
</dbReference>
<dbReference type="OrthoDB" id="9808843at2"/>
<organism evidence="6 7">
    <name type="scientific">Cryobacterium arcticum</name>
    <dbReference type="NCBI Taxonomy" id="670052"/>
    <lineage>
        <taxon>Bacteria</taxon>
        <taxon>Bacillati</taxon>
        <taxon>Actinomycetota</taxon>
        <taxon>Actinomycetes</taxon>
        <taxon>Micrococcales</taxon>
        <taxon>Microbacteriaceae</taxon>
        <taxon>Cryobacterium</taxon>
    </lineage>
</organism>
<name>A0A1B1BI91_9MICO</name>
<gene>
    <name evidence="6" type="ORF">PA27867_1328</name>
</gene>
<dbReference type="CDD" id="cd17535">
    <property type="entry name" value="REC_NarL-like"/>
    <property type="match status" value="1"/>
</dbReference>
<accession>A0A1B1BI91</accession>
<dbReference type="SMART" id="SM00448">
    <property type="entry name" value="REC"/>
    <property type="match status" value="1"/>
</dbReference>
<dbReference type="SUPFAM" id="SSF52172">
    <property type="entry name" value="CheY-like"/>
    <property type="match status" value="1"/>
</dbReference>
<dbReference type="Pfam" id="PF00072">
    <property type="entry name" value="Response_reg"/>
    <property type="match status" value="1"/>
</dbReference>
<evidence type="ECO:0000259" key="4">
    <source>
        <dbReference type="PROSITE" id="PS50043"/>
    </source>
</evidence>